<name>A0A0W8FD37_9ZZZZ</name>
<reference evidence="2" key="1">
    <citation type="journal article" date="2015" name="Proc. Natl. Acad. Sci. U.S.A.">
        <title>Networks of energetic and metabolic interactions define dynamics in microbial communities.</title>
        <authorList>
            <person name="Embree M."/>
            <person name="Liu J.K."/>
            <person name="Al-Bassam M.M."/>
            <person name="Zengler K."/>
        </authorList>
    </citation>
    <scope>NUCLEOTIDE SEQUENCE</scope>
</reference>
<evidence type="ECO:0000256" key="1">
    <source>
        <dbReference type="SAM" id="MobiDB-lite"/>
    </source>
</evidence>
<sequence length="42" mass="5108">MKGKSRNRNARMDLVRRDAANARKRARKYDRQQYDKPQIEES</sequence>
<evidence type="ECO:0000313" key="2">
    <source>
        <dbReference type="EMBL" id="KUG18721.1"/>
    </source>
</evidence>
<proteinExistence type="predicted"/>
<dbReference type="AlphaFoldDB" id="A0A0W8FD37"/>
<feature type="compositionally biased region" description="Basic and acidic residues" evidence="1">
    <location>
        <begin position="29"/>
        <end position="42"/>
    </location>
</feature>
<feature type="compositionally biased region" description="Basic and acidic residues" evidence="1">
    <location>
        <begin position="10"/>
        <end position="21"/>
    </location>
</feature>
<organism evidence="2">
    <name type="scientific">hydrocarbon metagenome</name>
    <dbReference type="NCBI Taxonomy" id="938273"/>
    <lineage>
        <taxon>unclassified sequences</taxon>
        <taxon>metagenomes</taxon>
        <taxon>ecological metagenomes</taxon>
    </lineage>
</organism>
<comment type="caution">
    <text evidence="2">The sequence shown here is derived from an EMBL/GenBank/DDBJ whole genome shotgun (WGS) entry which is preliminary data.</text>
</comment>
<dbReference type="EMBL" id="LNQE01001367">
    <property type="protein sequence ID" value="KUG18721.1"/>
    <property type="molecule type" value="Genomic_DNA"/>
</dbReference>
<accession>A0A0W8FD37</accession>
<gene>
    <name evidence="2" type="ORF">ASZ90_011573</name>
</gene>
<feature type="region of interest" description="Disordered" evidence="1">
    <location>
        <begin position="1"/>
        <end position="42"/>
    </location>
</feature>
<protein>
    <submittedName>
        <fullName evidence="2">Uncharacterized protein</fullName>
    </submittedName>
</protein>